<protein>
    <submittedName>
        <fullName evidence="1">Uncharacterized protein</fullName>
    </submittedName>
</protein>
<dbReference type="Proteomes" id="UP000829196">
    <property type="component" value="Unassembled WGS sequence"/>
</dbReference>
<proteinExistence type="predicted"/>
<name>A0A8T3BB00_DENNO</name>
<evidence type="ECO:0000313" key="1">
    <source>
        <dbReference type="EMBL" id="KAI0507586.1"/>
    </source>
</evidence>
<accession>A0A8T3BB00</accession>
<sequence length="57" mass="6443">MSCSSSMSTSFEFNVKVHFASSSHVHLMYRSSSNLIHFDLSSEHNFKSLVVLSSIKF</sequence>
<comment type="caution">
    <text evidence="1">The sequence shown here is derived from an EMBL/GenBank/DDBJ whole genome shotgun (WGS) entry which is preliminary data.</text>
</comment>
<dbReference type="AlphaFoldDB" id="A0A8T3BB00"/>
<reference evidence="1" key="1">
    <citation type="journal article" date="2022" name="Front. Genet.">
        <title>Chromosome-Scale Assembly of the Dendrobium nobile Genome Provides Insights Into the Molecular Mechanism of the Biosynthesis of the Medicinal Active Ingredient of Dendrobium.</title>
        <authorList>
            <person name="Xu Q."/>
            <person name="Niu S.-C."/>
            <person name="Li K.-L."/>
            <person name="Zheng P.-J."/>
            <person name="Zhang X.-J."/>
            <person name="Jia Y."/>
            <person name="Liu Y."/>
            <person name="Niu Y.-X."/>
            <person name="Yu L.-H."/>
            <person name="Chen D.-F."/>
            <person name="Zhang G.-Q."/>
        </authorList>
    </citation>
    <scope>NUCLEOTIDE SEQUENCE</scope>
    <source>
        <tissue evidence="1">Leaf</tissue>
    </source>
</reference>
<gene>
    <name evidence="1" type="ORF">KFK09_013712</name>
</gene>
<keyword evidence="2" id="KW-1185">Reference proteome</keyword>
<evidence type="ECO:0000313" key="2">
    <source>
        <dbReference type="Proteomes" id="UP000829196"/>
    </source>
</evidence>
<organism evidence="1 2">
    <name type="scientific">Dendrobium nobile</name>
    <name type="common">Orchid</name>
    <dbReference type="NCBI Taxonomy" id="94219"/>
    <lineage>
        <taxon>Eukaryota</taxon>
        <taxon>Viridiplantae</taxon>
        <taxon>Streptophyta</taxon>
        <taxon>Embryophyta</taxon>
        <taxon>Tracheophyta</taxon>
        <taxon>Spermatophyta</taxon>
        <taxon>Magnoliopsida</taxon>
        <taxon>Liliopsida</taxon>
        <taxon>Asparagales</taxon>
        <taxon>Orchidaceae</taxon>
        <taxon>Epidendroideae</taxon>
        <taxon>Malaxideae</taxon>
        <taxon>Dendrobiinae</taxon>
        <taxon>Dendrobium</taxon>
    </lineage>
</organism>
<dbReference type="EMBL" id="JAGYWB010000010">
    <property type="protein sequence ID" value="KAI0507586.1"/>
    <property type="molecule type" value="Genomic_DNA"/>
</dbReference>